<evidence type="ECO:0000313" key="2">
    <source>
        <dbReference type="Proteomes" id="UP000183832"/>
    </source>
</evidence>
<reference evidence="1 2" key="1">
    <citation type="submission" date="2015-04" db="EMBL/GenBank/DDBJ databases">
        <authorList>
            <person name="Syromyatnikov M.Y."/>
            <person name="Popov V.N."/>
        </authorList>
    </citation>
    <scope>NUCLEOTIDE SEQUENCE [LARGE SCALE GENOMIC DNA]</scope>
</reference>
<protein>
    <submittedName>
        <fullName evidence="1">CLUMA_CG009529, isoform A</fullName>
    </submittedName>
</protein>
<proteinExistence type="predicted"/>
<dbReference type="AlphaFoldDB" id="A0A1J1I740"/>
<name>A0A1J1I740_9DIPT</name>
<sequence>MKDSRFKSIYDGNECLEFTKCLELVLSFFANYDSCKKEKENLMKRKKSGMVQNDYGKLIKKIDGKR</sequence>
<gene>
    <name evidence="1" type="ORF">CLUMA_CG009529</name>
</gene>
<organism evidence="1 2">
    <name type="scientific">Clunio marinus</name>
    <dbReference type="NCBI Taxonomy" id="568069"/>
    <lineage>
        <taxon>Eukaryota</taxon>
        <taxon>Metazoa</taxon>
        <taxon>Ecdysozoa</taxon>
        <taxon>Arthropoda</taxon>
        <taxon>Hexapoda</taxon>
        <taxon>Insecta</taxon>
        <taxon>Pterygota</taxon>
        <taxon>Neoptera</taxon>
        <taxon>Endopterygota</taxon>
        <taxon>Diptera</taxon>
        <taxon>Nematocera</taxon>
        <taxon>Chironomoidea</taxon>
        <taxon>Chironomidae</taxon>
        <taxon>Clunio</taxon>
    </lineage>
</organism>
<dbReference type="Proteomes" id="UP000183832">
    <property type="component" value="Unassembled WGS sequence"/>
</dbReference>
<evidence type="ECO:0000313" key="1">
    <source>
        <dbReference type="EMBL" id="CRK96093.1"/>
    </source>
</evidence>
<keyword evidence="2" id="KW-1185">Reference proteome</keyword>
<accession>A0A1J1I740</accession>
<dbReference type="EMBL" id="CVRI01000043">
    <property type="protein sequence ID" value="CRK96093.1"/>
    <property type="molecule type" value="Genomic_DNA"/>
</dbReference>